<name>C7CJ39_METED</name>
<evidence type="ECO:0000313" key="1">
    <source>
        <dbReference type="EMBL" id="CAX24519.1"/>
    </source>
</evidence>
<dbReference type="EMBL" id="FP103042">
    <property type="protein sequence ID" value="CAX24519.1"/>
    <property type="molecule type" value="Genomic_DNA"/>
</dbReference>
<gene>
    <name evidence="1" type="ORF">METD_I2863</name>
</gene>
<dbReference type="Proteomes" id="UP000008070">
    <property type="component" value="Chromosome"/>
</dbReference>
<accession>C7CJ39</accession>
<dbReference type="KEGG" id="mdi:METDI2863"/>
<sequence>MQSCVQKSSLAFDLGSTSLPMLSQIELDQDWEQMPLIIEYGPMIRATSLKNNTTKICVDASTTDYICFYLQTNTTSAAMTRHAT</sequence>
<protein>
    <submittedName>
        <fullName evidence="1">Uncharacterized protein</fullName>
    </submittedName>
</protein>
<proteinExistence type="predicted"/>
<dbReference type="AlphaFoldDB" id="C7CJ39"/>
<reference evidence="2" key="1">
    <citation type="journal article" date="2009" name="PLoS ONE">
        <title>Methylobacterium genome sequences: a reference blueprint to investigate microbial metabolism of C1 compounds from natural and industrial sources.</title>
        <authorList>
            <person name="Vuilleumier S."/>
            <person name="Chistoserdova L."/>
            <person name="Lee M.-C."/>
            <person name="Bringel F."/>
            <person name="Lajus A."/>
            <person name="Zhou Y."/>
            <person name="Gourion B."/>
            <person name="Barbe V."/>
            <person name="Chang J."/>
            <person name="Cruveiller S."/>
            <person name="Dossat C."/>
            <person name="Gillett W."/>
            <person name="Gruffaz C."/>
            <person name="Haugen E."/>
            <person name="Hourcade E."/>
            <person name="Levy R."/>
            <person name="Mangenot S."/>
            <person name="Muller E."/>
            <person name="Nadalig T."/>
            <person name="Pagni M."/>
            <person name="Penny C."/>
            <person name="Peyraud R."/>
            <person name="Robinson D.G."/>
            <person name="Roche D."/>
            <person name="Rouy Z."/>
            <person name="Saenampechek C."/>
            <person name="Salvignol G."/>
            <person name="Vallenet D."/>
            <person name="Wu Z."/>
            <person name="Marx C.J."/>
            <person name="Vorholt J.A."/>
            <person name="Olson M.V."/>
            <person name="Kaul R."/>
            <person name="Weissenbach J."/>
            <person name="Medigue C."/>
            <person name="Lidstrom M.E."/>
        </authorList>
    </citation>
    <scope>NUCLEOTIDE SEQUENCE [LARGE SCALE GENOMIC DNA]</scope>
    <source>
        <strain evidence="2">DSM 6343 / CIP 106787 / DM4</strain>
    </source>
</reference>
<evidence type="ECO:0000313" key="2">
    <source>
        <dbReference type="Proteomes" id="UP000008070"/>
    </source>
</evidence>
<organism evidence="1 2">
    <name type="scientific">Methylorubrum extorquens (strain DSM 6343 / CIP 106787 / DM4)</name>
    <name type="common">Methylobacterium extorquens</name>
    <dbReference type="NCBI Taxonomy" id="661410"/>
    <lineage>
        <taxon>Bacteria</taxon>
        <taxon>Pseudomonadati</taxon>
        <taxon>Pseudomonadota</taxon>
        <taxon>Alphaproteobacteria</taxon>
        <taxon>Hyphomicrobiales</taxon>
        <taxon>Methylobacteriaceae</taxon>
        <taxon>Methylorubrum</taxon>
    </lineage>
</organism>
<dbReference type="HOGENOM" id="CLU_2523713_0_0_5"/>